<dbReference type="InterPro" id="IPR036291">
    <property type="entry name" value="NAD(P)-bd_dom_sf"/>
</dbReference>
<name>A0A8H3EJ93_9LECA</name>
<dbReference type="AlphaFoldDB" id="A0A8H3EJ93"/>
<sequence>MLSDVDERRGEWRDSTYAEYAKVPFETCEILDEGKLCGRLGYEIADLGHIAALLVPYGGLRDIDLKAGETIIVSPATGAFGGAAVLVALAMGAKVIAMGRNVDTIDKIKKRNERVESVPITGDVLKDSEALRRFGPVDAFFDVSPPEAGKAPHIKSGNLALKRELTFLVGHLQSGTEHLIGSTLLGRHSYRFSSF</sequence>
<keyword evidence="2" id="KW-1185">Reference proteome</keyword>
<organism evidence="1 2">
    <name type="scientific">Imshaugia aleurites</name>
    <dbReference type="NCBI Taxonomy" id="172621"/>
    <lineage>
        <taxon>Eukaryota</taxon>
        <taxon>Fungi</taxon>
        <taxon>Dikarya</taxon>
        <taxon>Ascomycota</taxon>
        <taxon>Pezizomycotina</taxon>
        <taxon>Lecanoromycetes</taxon>
        <taxon>OSLEUM clade</taxon>
        <taxon>Lecanoromycetidae</taxon>
        <taxon>Lecanorales</taxon>
        <taxon>Lecanorineae</taxon>
        <taxon>Parmeliaceae</taxon>
        <taxon>Imshaugia</taxon>
    </lineage>
</organism>
<dbReference type="SUPFAM" id="SSF51735">
    <property type="entry name" value="NAD(P)-binding Rossmann-fold domains"/>
    <property type="match status" value="1"/>
</dbReference>
<dbReference type="OrthoDB" id="5407715at2759"/>
<dbReference type="EMBL" id="CAJPDT010000002">
    <property type="protein sequence ID" value="CAF9906254.1"/>
    <property type="molecule type" value="Genomic_DNA"/>
</dbReference>
<comment type="caution">
    <text evidence="1">The sequence shown here is derived from an EMBL/GenBank/DDBJ whole genome shotgun (WGS) entry which is preliminary data.</text>
</comment>
<protein>
    <recommendedName>
        <fullName evidence="3">Alcohol dehydrogenase-like C-terminal domain-containing protein</fullName>
    </recommendedName>
</protein>
<dbReference type="Gene3D" id="3.90.180.10">
    <property type="entry name" value="Medium-chain alcohol dehydrogenases, catalytic domain"/>
    <property type="match status" value="1"/>
</dbReference>
<dbReference type="Proteomes" id="UP000664534">
    <property type="component" value="Unassembled WGS sequence"/>
</dbReference>
<dbReference type="Gene3D" id="3.40.50.720">
    <property type="entry name" value="NAD(P)-binding Rossmann-like Domain"/>
    <property type="match status" value="1"/>
</dbReference>
<evidence type="ECO:0000313" key="1">
    <source>
        <dbReference type="EMBL" id="CAF9906254.1"/>
    </source>
</evidence>
<gene>
    <name evidence="1" type="ORF">IMSHALPRED_004146</name>
</gene>
<reference evidence="1" key="1">
    <citation type="submission" date="2021-03" db="EMBL/GenBank/DDBJ databases">
        <authorList>
            <person name="Tagirdzhanova G."/>
        </authorList>
    </citation>
    <scope>NUCLEOTIDE SEQUENCE</scope>
</reference>
<evidence type="ECO:0008006" key="3">
    <source>
        <dbReference type="Google" id="ProtNLM"/>
    </source>
</evidence>
<accession>A0A8H3EJ93</accession>
<proteinExistence type="predicted"/>
<evidence type="ECO:0000313" key="2">
    <source>
        <dbReference type="Proteomes" id="UP000664534"/>
    </source>
</evidence>